<dbReference type="Proteomes" id="UP000762676">
    <property type="component" value="Unassembled WGS sequence"/>
</dbReference>
<evidence type="ECO:0000313" key="2">
    <source>
        <dbReference type="EMBL" id="GFR87003.1"/>
    </source>
</evidence>
<reference evidence="2 3" key="1">
    <citation type="journal article" date="2021" name="Elife">
        <title>Chloroplast acquisition without the gene transfer in kleptoplastic sea slugs, Plakobranchus ocellatus.</title>
        <authorList>
            <person name="Maeda T."/>
            <person name="Takahashi S."/>
            <person name="Yoshida T."/>
            <person name="Shimamura S."/>
            <person name="Takaki Y."/>
            <person name="Nagai Y."/>
            <person name="Toyoda A."/>
            <person name="Suzuki Y."/>
            <person name="Arimoto A."/>
            <person name="Ishii H."/>
            <person name="Satoh N."/>
            <person name="Nishiyama T."/>
            <person name="Hasebe M."/>
            <person name="Maruyama T."/>
            <person name="Minagawa J."/>
            <person name="Obokata J."/>
            <person name="Shigenobu S."/>
        </authorList>
    </citation>
    <scope>NUCLEOTIDE SEQUENCE [LARGE SCALE GENOMIC DNA]</scope>
</reference>
<comment type="caution">
    <text evidence="2">The sequence shown here is derived from an EMBL/GenBank/DDBJ whole genome shotgun (WGS) entry which is preliminary data.</text>
</comment>
<proteinExistence type="predicted"/>
<gene>
    <name evidence="2" type="ORF">ElyMa_000735700</name>
</gene>
<organism evidence="2 3">
    <name type="scientific">Elysia marginata</name>
    <dbReference type="NCBI Taxonomy" id="1093978"/>
    <lineage>
        <taxon>Eukaryota</taxon>
        <taxon>Metazoa</taxon>
        <taxon>Spiralia</taxon>
        <taxon>Lophotrochozoa</taxon>
        <taxon>Mollusca</taxon>
        <taxon>Gastropoda</taxon>
        <taxon>Heterobranchia</taxon>
        <taxon>Euthyneura</taxon>
        <taxon>Panpulmonata</taxon>
        <taxon>Sacoglossa</taxon>
        <taxon>Placobranchoidea</taxon>
        <taxon>Plakobranchidae</taxon>
        <taxon>Elysia</taxon>
    </lineage>
</organism>
<sequence length="87" mass="9205">MVKTAASAVRLRHGSACDTATVNPLKPFSESPPPHLTARKVRRNVDPLEGTAQDDLASAAIGFGGYVFRTVLLGLMKDGQGQELADL</sequence>
<dbReference type="EMBL" id="BMAT01001489">
    <property type="protein sequence ID" value="GFR87003.1"/>
    <property type="molecule type" value="Genomic_DNA"/>
</dbReference>
<name>A0AAV4GPY2_9GAST</name>
<accession>A0AAV4GPY2</accession>
<evidence type="ECO:0000313" key="3">
    <source>
        <dbReference type="Proteomes" id="UP000762676"/>
    </source>
</evidence>
<protein>
    <submittedName>
        <fullName evidence="2">Uncharacterized protein</fullName>
    </submittedName>
</protein>
<keyword evidence="3" id="KW-1185">Reference proteome</keyword>
<dbReference type="AlphaFoldDB" id="A0AAV4GPY2"/>
<feature type="region of interest" description="Disordered" evidence="1">
    <location>
        <begin position="20"/>
        <end position="40"/>
    </location>
</feature>
<evidence type="ECO:0000256" key="1">
    <source>
        <dbReference type="SAM" id="MobiDB-lite"/>
    </source>
</evidence>